<keyword evidence="3" id="KW-1185">Reference proteome</keyword>
<dbReference type="Gene3D" id="3.40.50.720">
    <property type="entry name" value="NAD(P)-binding Rossmann-like Domain"/>
    <property type="match status" value="1"/>
</dbReference>
<evidence type="ECO:0000313" key="2">
    <source>
        <dbReference type="EMBL" id="KAJ4163584.1"/>
    </source>
</evidence>
<keyword evidence="1" id="KW-0560">Oxidoreductase</keyword>
<protein>
    <recommendedName>
        <fullName evidence="4">Short-chain dehydrogenase/reductase</fullName>
    </recommendedName>
</protein>
<gene>
    <name evidence="2" type="ORF">LMH87_005305</name>
</gene>
<name>A0A9W8URZ7_AKAMU</name>
<dbReference type="EMBL" id="JAJHUN010000001">
    <property type="protein sequence ID" value="KAJ4163584.1"/>
    <property type="molecule type" value="Genomic_DNA"/>
</dbReference>
<dbReference type="KEGG" id="amus:LMH87_005305"/>
<proteinExistence type="predicted"/>
<evidence type="ECO:0008006" key="4">
    <source>
        <dbReference type="Google" id="ProtNLM"/>
    </source>
</evidence>
<organism evidence="2 3">
    <name type="scientific">Akanthomyces muscarius</name>
    <name type="common">Entomopathogenic fungus</name>
    <name type="synonym">Lecanicillium muscarium</name>
    <dbReference type="NCBI Taxonomy" id="2231603"/>
    <lineage>
        <taxon>Eukaryota</taxon>
        <taxon>Fungi</taxon>
        <taxon>Dikarya</taxon>
        <taxon>Ascomycota</taxon>
        <taxon>Pezizomycotina</taxon>
        <taxon>Sordariomycetes</taxon>
        <taxon>Hypocreomycetidae</taxon>
        <taxon>Hypocreales</taxon>
        <taxon>Cordycipitaceae</taxon>
        <taxon>Akanthomyces</taxon>
    </lineage>
</organism>
<dbReference type="AlphaFoldDB" id="A0A9W8URZ7"/>
<dbReference type="InterPro" id="IPR002347">
    <property type="entry name" value="SDR_fam"/>
</dbReference>
<dbReference type="GeneID" id="80892464"/>
<dbReference type="PRINTS" id="PR00081">
    <property type="entry name" value="GDHRDH"/>
</dbReference>
<comment type="caution">
    <text evidence="2">The sequence shown here is derived from an EMBL/GenBank/DDBJ whole genome shotgun (WGS) entry which is preliminary data.</text>
</comment>
<reference evidence="2" key="1">
    <citation type="journal article" date="2023" name="Access Microbiol">
        <title>De-novo genome assembly for Akanthomyces muscarius, a biocontrol agent of insect agricultural pests.</title>
        <authorList>
            <person name="Erdos Z."/>
            <person name="Studholme D.J."/>
            <person name="Raymond B."/>
            <person name="Sharma M."/>
        </authorList>
    </citation>
    <scope>NUCLEOTIDE SEQUENCE</scope>
    <source>
        <strain evidence="2">Ve6</strain>
    </source>
</reference>
<dbReference type="InterPro" id="IPR036291">
    <property type="entry name" value="NAD(P)-bd_dom_sf"/>
</dbReference>
<dbReference type="SUPFAM" id="SSF51735">
    <property type="entry name" value="NAD(P)-binding Rossmann-fold domains"/>
    <property type="match status" value="1"/>
</dbReference>
<dbReference type="RefSeq" id="XP_056058499.1">
    <property type="nucleotide sequence ID" value="XM_056202998.1"/>
</dbReference>
<dbReference type="Proteomes" id="UP001144673">
    <property type="component" value="Chromosome 1"/>
</dbReference>
<dbReference type="GO" id="GO:0016491">
    <property type="term" value="F:oxidoreductase activity"/>
    <property type="evidence" value="ECO:0007669"/>
    <property type="project" value="UniProtKB-KW"/>
</dbReference>
<dbReference type="Pfam" id="PF00106">
    <property type="entry name" value="adh_short"/>
    <property type="match status" value="1"/>
</dbReference>
<dbReference type="PANTHER" id="PTHR43157">
    <property type="entry name" value="PHOSPHATIDYLINOSITOL-GLYCAN BIOSYNTHESIS CLASS F PROTEIN-RELATED"/>
    <property type="match status" value="1"/>
</dbReference>
<evidence type="ECO:0000313" key="3">
    <source>
        <dbReference type="Proteomes" id="UP001144673"/>
    </source>
</evidence>
<sequence length="347" mass="37594">MAPPKFDVTVEKEGSILGFLSRQWNVIPEAVTDVNLAGKTAVIVGANCGVGLEVARQFLNLGLSTLIIGARSKEKATAAIANLKITCGDDASIQTWPVDLASYDSVVSFARRTETLDRMDYVVLNAGMCATTFRINKSTGHEETIQTNYLSLALLAALLLPVAKAKRGAQGGAPTRITFTSSDVASWTSFKEMFHIPLLPALDRGAADLTDRMMVSKLLGQFYIAELASRVPSSVVTINCATPGMVHGTQFNREVDKTFGGKLVKPLLRRLGYTAEVGARNITDAALHHDNEATHGQYLSTQKLKPMAPIIYTEEGGRISAQLWQETMAEFAFANVEHIINSMGEEM</sequence>
<evidence type="ECO:0000256" key="1">
    <source>
        <dbReference type="ARBA" id="ARBA00023002"/>
    </source>
</evidence>
<accession>A0A9W8URZ7</accession>
<dbReference type="PANTHER" id="PTHR43157:SF31">
    <property type="entry name" value="PHOSPHATIDYLINOSITOL-GLYCAN BIOSYNTHESIS CLASS F PROTEIN"/>
    <property type="match status" value="1"/>
</dbReference>